<evidence type="ECO:0000313" key="2">
    <source>
        <dbReference type="EMBL" id="MDQ0288174.1"/>
    </source>
</evidence>
<evidence type="ECO:0000259" key="1">
    <source>
        <dbReference type="PROSITE" id="PS50075"/>
    </source>
</evidence>
<dbReference type="EMBL" id="JAUSVL010000001">
    <property type="protein sequence ID" value="MDQ0288174.1"/>
    <property type="molecule type" value="Genomic_DNA"/>
</dbReference>
<sequence>MAEGLEQQLKELIVERLFLDIAPAEIATDVELSEYGVDSFLLLELIVAMEEIFEVKFEPSDITADVLKSVATLTELIRSKQ</sequence>
<dbReference type="PROSITE" id="PS50075">
    <property type="entry name" value="CARRIER"/>
    <property type="match status" value="1"/>
</dbReference>
<reference evidence="2" key="1">
    <citation type="submission" date="2023-07" db="EMBL/GenBank/DDBJ databases">
        <title>Genomic Encyclopedia of Type Strains, Phase IV (KMG-IV): sequencing the most valuable type-strain genomes for metagenomic binning, comparative biology and taxonomic classification.</title>
        <authorList>
            <person name="Goeker M."/>
        </authorList>
    </citation>
    <scope>NUCLEOTIDE SEQUENCE</scope>
    <source>
        <strain evidence="2">DSM 24202</strain>
    </source>
</reference>
<proteinExistence type="predicted"/>
<dbReference type="RefSeq" id="WP_307259423.1">
    <property type="nucleotide sequence ID" value="NZ_JAUSVL010000001.1"/>
</dbReference>
<evidence type="ECO:0000313" key="3">
    <source>
        <dbReference type="Proteomes" id="UP001238163"/>
    </source>
</evidence>
<accession>A0AAE4ALE0</accession>
<dbReference type="SUPFAM" id="SSF47336">
    <property type="entry name" value="ACP-like"/>
    <property type="match status" value="1"/>
</dbReference>
<keyword evidence="3" id="KW-1185">Reference proteome</keyword>
<organism evidence="2 3">
    <name type="scientific">Oligosphaera ethanolica</name>
    <dbReference type="NCBI Taxonomy" id="760260"/>
    <lineage>
        <taxon>Bacteria</taxon>
        <taxon>Pseudomonadati</taxon>
        <taxon>Lentisphaerota</taxon>
        <taxon>Oligosphaeria</taxon>
        <taxon>Oligosphaerales</taxon>
        <taxon>Oligosphaeraceae</taxon>
        <taxon>Oligosphaera</taxon>
    </lineage>
</organism>
<dbReference type="Gene3D" id="1.10.1200.10">
    <property type="entry name" value="ACP-like"/>
    <property type="match status" value="1"/>
</dbReference>
<feature type="domain" description="Carrier" evidence="1">
    <location>
        <begin position="3"/>
        <end position="81"/>
    </location>
</feature>
<gene>
    <name evidence="2" type="ORF">J3R75_000281</name>
</gene>
<dbReference type="Pfam" id="PF00550">
    <property type="entry name" value="PP-binding"/>
    <property type="match status" value="1"/>
</dbReference>
<dbReference type="AlphaFoldDB" id="A0AAE4ALE0"/>
<dbReference type="InterPro" id="IPR036736">
    <property type="entry name" value="ACP-like_sf"/>
</dbReference>
<protein>
    <submittedName>
        <fullName evidence="2">Acyl carrier protein</fullName>
    </submittedName>
</protein>
<name>A0AAE4ALE0_9BACT</name>
<comment type="caution">
    <text evidence="2">The sequence shown here is derived from an EMBL/GenBank/DDBJ whole genome shotgun (WGS) entry which is preliminary data.</text>
</comment>
<dbReference type="Proteomes" id="UP001238163">
    <property type="component" value="Unassembled WGS sequence"/>
</dbReference>
<dbReference type="InterPro" id="IPR009081">
    <property type="entry name" value="PP-bd_ACP"/>
</dbReference>